<gene>
    <name evidence="1" type="ORF">E3N88_43416</name>
</gene>
<accession>A0A5N6LEX6</accession>
<dbReference type="EMBL" id="SZYD01001161">
    <property type="protein sequence ID" value="KAD1014258.1"/>
    <property type="molecule type" value="Genomic_DNA"/>
</dbReference>
<keyword evidence="2" id="KW-1185">Reference proteome</keyword>
<dbReference type="AlphaFoldDB" id="A0A5N6LEX6"/>
<reference evidence="1 2" key="1">
    <citation type="submission" date="2019-05" db="EMBL/GenBank/DDBJ databases">
        <title>Mikania micrantha, genome provides insights into the molecular mechanism of rapid growth.</title>
        <authorList>
            <person name="Liu B."/>
        </authorList>
    </citation>
    <scope>NUCLEOTIDE SEQUENCE [LARGE SCALE GENOMIC DNA]</scope>
    <source>
        <strain evidence="1">NLD-2019</strain>
        <tissue evidence="1">Leaf</tissue>
    </source>
</reference>
<sequence length="88" mass="9634">MPLAATVAQIRPTTHLAIKNDVNPTVELPDAPAAPREDCRRPLLHSRCSPLLTADRPHAPPRADCRQPLCLRPSAAGRRDCLSGNLRR</sequence>
<comment type="caution">
    <text evidence="1">The sequence shown here is derived from an EMBL/GenBank/DDBJ whole genome shotgun (WGS) entry which is preliminary data.</text>
</comment>
<evidence type="ECO:0000313" key="2">
    <source>
        <dbReference type="Proteomes" id="UP000326396"/>
    </source>
</evidence>
<dbReference type="Proteomes" id="UP000326396">
    <property type="component" value="Unassembled WGS sequence"/>
</dbReference>
<evidence type="ECO:0000313" key="1">
    <source>
        <dbReference type="EMBL" id="KAD1014258.1"/>
    </source>
</evidence>
<protein>
    <submittedName>
        <fullName evidence="1">Uncharacterized protein</fullName>
    </submittedName>
</protein>
<proteinExistence type="predicted"/>
<name>A0A5N6LEX6_9ASTR</name>
<organism evidence="1 2">
    <name type="scientific">Mikania micrantha</name>
    <name type="common">bitter vine</name>
    <dbReference type="NCBI Taxonomy" id="192012"/>
    <lineage>
        <taxon>Eukaryota</taxon>
        <taxon>Viridiplantae</taxon>
        <taxon>Streptophyta</taxon>
        <taxon>Embryophyta</taxon>
        <taxon>Tracheophyta</taxon>
        <taxon>Spermatophyta</taxon>
        <taxon>Magnoliopsida</taxon>
        <taxon>eudicotyledons</taxon>
        <taxon>Gunneridae</taxon>
        <taxon>Pentapetalae</taxon>
        <taxon>asterids</taxon>
        <taxon>campanulids</taxon>
        <taxon>Asterales</taxon>
        <taxon>Asteraceae</taxon>
        <taxon>Asteroideae</taxon>
        <taxon>Heliantheae alliance</taxon>
        <taxon>Eupatorieae</taxon>
        <taxon>Mikania</taxon>
    </lineage>
</organism>